<dbReference type="RefSeq" id="WP_249769805.1">
    <property type="nucleotide sequence ID" value="NZ_CP097332.1"/>
</dbReference>
<protein>
    <submittedName>
        <fullName evidence="1">DUF3052 domain-containing protein</fullName>
    </submittedName>
</protein>
<dbReference type="EMBL" id="CP097332">
    <property type="protein sequence ID" value="UQX87310.1"/>
    <property type="molecule type" value="Genomic_DNA"/>
</dbReference>
<evidence type="ECO:0000313" key="2">
    <source>
        <dbReference type="Proteomes" id="UP001056336"/>
    </source>
</evidence>
<dbReference type="InterPro" id="IPR021412">
    <property type="entry name" value="DUF3052"/>
</dbReference>
<name>A0ABY4QV14_9ACTN</name>
<sequence length="151" mass="16408">MSTTPGTGDNTTTVVDRLGIEAGMVVQELGYDDDVDHDLRDAIEQRLDDDMVDEDSDEVVDVVLLWFREDDGDLVDALVDAIGPLADTGVIWLLTPKRGRSGYVEPSDISEAAPTAGLSQTSILPVAPDWTAARLATRRAKVNDKARGERR</sequence>
<accession>A0ABY4QV14</accession>
<dbReference type="Proteomes" id="UP001056336">
    <property type="component" value="Chromosome"/>
</dbReference>
<gene>
    <name evidence="1" type="ORF">M6D93_13500</name>
</gene>
<dbReference type="Pfam" id="PF11253">
    <property type="entry name" value="DUF3052"/>
    <property type="match status" value="1"/>
</dbReference>
<organism evidence="1 2">
    <name type="scientific">Jatrophihabitans telluris</name>
    <dbReference type="NCBI Taxonomy" id="2038343"/>
    <lineage>
        <taxon>Bacteria</taxon>
        <taxon>Bacillati</taxon>
        <taxon>Actinomycetota</taxon>
        <taxon>Actinomycetes</taxon>
        <taxon>Jatrophihabitantales</taxon>
        <taxon>Jatrophihabitantaceae</taxon>
        <taxon>Jatrophihabitans</taxon>
    </lineage>
</organism>
<keyword evidence="2" id="KW-1185">Reference proteome</keyword>
<proteinExistence type="predicted"/>
<reference evidence="1" key="1">
    <citation type="journal article" date="2018" name="Int. J. Syst. Evol. Microbiol.">
        <title>Jatrophihabitans telluris sp. nov., isolated from sediment soil of lava forest wetlands and the emended description of the genus Jatrophihabitans.</title>
        <authorList>
            <person name="Lee K.C."/>
            <person name="Suh M.K."/>
            <person name="Eom M.K."/>
            <person name="Kim K.K."/>
            <person name="Kim J.S."/>
            <person name="Kim D.S."/>
            <person name="Ko S.H."/>
            <person name="Shin Y.K."/>
            <person name="Lee J.S."/>
        </authorList>
    </citation>
    <scope>NUCLEOTIDE SEQUENCE</scope>
    <source>
        <strain evidence="1">N237</strain>
    </source>
</reference>
<evidence type="ECO:0000313" key="1">
    <source>
        <dbReference type="EMBL" id="UQX87310.1"/>
    </source>
</evidence>
<reference evidence="1" key="2">
    <citation type="submission" date="2022-05" db="EMBL/GenBank/DDBJ databases">
        <authorList>
            <person name="Kim J.-S."/>
            <person name="Lee K."/>
            <person name="Suh M."/>
            <person name="Eom M."/>
            <person name="Kim J.-S."/>
            <person name="Kim D.-S."/>
            <person name="Ko S.-H."/>
            <person name="Shin Y."/>
            <person name="Lee J.-S."/>
        </authorList>
    </citation>
    <scope>NUCLEOTIDE SEQUENCE</scope>
    <source>
        <strain evidence="1">N237</strain>
    </source>
</reference>